<feature type="non-terminal residue" evidence="6">
    <location>
        <position position="122"/>
    </location>
</feature>
<dbReference type="CDD" id="cd00190">
    <property type="entry name" value="Tryp_SPc"/>
    <property type="match status" value="1"/>
</dbReference>
<evidence type="ECO:0000256" key="3">
    <source>
        <dbReference type="ARBA" id="ARBA00022825"/>
    </source>
</evidence>
<name>A0A7L3BIG6_9AVES</name>
<dbReference type="PROSITE" id="PS50240">
    <property type="entry name" value="TRYPSIN_DOM"/>
    <property type="match status" value="1"/>
</dbReference>
<dbReference type="InterPro" id="IPR001254">
    <property type="entry name" value="Trypsin_dom"/>
</dbReference>
<dbReference type="InterPro" id="IPR009003">
    <property type="entry name" value="Peptidase_S1_PA"/>
</dbReference>
<keyword evidence="3" id="KW-0720">Serine protease</keyword>
<comment type="caution">
    <text evidence="6">The sequence shown here is derived from an EMBL/GenBank/DDBJ whole genome shotgun (WGS) entry which is preliminary data.</text>
</comment>
<dbReference type="SMART" id="SM00020">
    <property type="entry name" value="Tryp_SPc"/>
    <property type="match status" value="1"/>
</dbReference>
<dbReference type="AlphaFoldDB" id="A0A7L3BIG6"/>
<dbReference type="Pfam" id="PF00089">
    <property type="entry name" value="Trypsin"/>
    <property type="match status" value="1"/>
</dbReference>
<dbReference type="SUPFAM" id="SSF50494">
    <property type="entry name" value="Trypsin-like serine proteases"/>
    <property type="match status" value="1"/>
</dbReference>
<keyword evidence="4" id="KW-1015">Disulfide bond</keyword>
<dbReference type="FunFam" id="2.40.10.10:FF:000007">
    <property type="entry name" value="Transmembrane serine protease 7"/>
    <property type="match status" value="1"/>
</dbReference>
<dbReference type="PANTHER" id="PTHR24252:SF8">
    <property type="entry name" value="ACROSIN"/>
    <property type="match status" value="1"/>
</dbReference>
<protein>
    <submittedName>
        <fullName evidence="6">ACRO protein</fullName>
    </submittedName>
</protein>
<feature type="domain" description="Peptidase S1" evidence="5">
    <location>
        <begin position="1"/>
        <end position="122"/>
    </location>
</feature>
<dbReference type="PROSITE" id="PS00134">
    <property type="entry name" value="TRYPSIN_HIS"/>
    <property type="match status" value="1"/>
</dbReference>
<evidence type="ECO:0000259" key="5">
    <source>
        <dbReference type="PROSITE" id="PS50240"/>
    </source>
</evidence>
<organism evidence="6 7">
    <name type="scientific">Syrrhaptes paradoxus</name>
    <name type="common">Pallas's sandgrouse</name>
    <dbReference type="NCBI Taxonomy" id="302527"/>
    <lineage>
        <taxon>Eukaryota</taxon>
        <taxon>Metazoa</taxon>
        <taxon>Chordata</taxon>
        <taxon>Craniata</taxon>
        <taxon>Vertebrata</taxon>
        <taxon>Euteleostomi</taxon>
        <taxon>Archelosauria</taxon>
        <taxon>Archosauria</taxon>
        <taxon>Dinosauria</taxon>
        <taxon>Saurischia</taxon>
        <taxon>Theropoda</taxon>
        <taxon>Coelurosauria</taxon>
        <taxon>Aves</taxon>
        <taxon>Neognathae</taxon>
        <taxon>Neoaves</taxon>
        <taxon>Columbimorphae</taxon>
        <taxon>Pterocliformes</taxon>
        <taxon>Pteroclidae</taxon>
        <taxon>Syrrhaptes</taxon>
    </lineage>
</organism>
<dbReference type="InterPro" id="IPR043504">
    <property type="entry name" value="Peptidase_S1_PA_chymotrypsin"/>
</dbReference>
<dbReference type="InterPro" id="IPR001314">
    <property type="entry name" value="Peptidase_S1A"/>
</dbReference>
<evidence type="ECO:0000256" key="1">
    <source>
        <dbReference type="ARBA" id="ARBA00022670"/>
    </source>
</evidence>
<reference evidence="6 7" key="1">
    <citation type="submission" date="2019-09" db="EMBL/GenBank/DDBJ databases">
        <title>Bird 10,000 Genomes (B10K) Project - Family phase.</title>
        <authorList>
            <person name="Zhang G."/>
        </authorList>
    </citation>
    <scope>NUCLEOTIDE SEQUENCE [LARGE SCALE GENOMIC DNA]</scope>
    <source>
        <strain evidence="6">B10K-DU-003-42</strain>
        <tissue evidence="6">Mixed tissue sample</tissue>
    </source>
</reference>
<dbReference type="Gene3D" id="2.40.10.10">
    <property type="entry name" value="Trypsin-like serine proteases"/>
    <property type="match status" value="1"/>
</dbReference>
<gene>
    <name evidence="6" type="primary">Acr_1</name>
    <name evidence="6" type="ORF">SYRPAR_R06700</name>
</gene>
<evidence type="ECO:0000313" key="6">
    <source>
        <dbReference type="EMBL" id="NXT30375.1"/>
    </source>
</evidence>
<evidence type="ECO:0000256" key="2">
    <source>
        <dbReference type="ARBA" id="ARBA00022801"/>
    </source>
</evidence>
<evidence type="ECO:0000313" key="7">
    <source>
        <dbReference type="Proteomes" id="UP000536260"/>
    </source>
</evidence>
<dbReference type="Proteomes" id="UP000536260">
    <property type="component" value="Unassembled WGS sequence"/>
</dbReference>
<feature type="non-terminal residue" evidence="6">
    <location>
        <position position="1"/>
    </location>
</feature>
<dbReference type="PRINTS" id="PR00722">
    <property type="entry name" value="CHYMOTRYPSIN"/>
</dbReference>
<dbReference type="GO" id="GO:0007340">
    <property type="term" value="P:acrosome reaction"/>
    <property type="evidence" value="ECO:0007669"/>
    <property type="project" value="TreeGrafter"/>
</dbReference>
<dbReference type="InterPro" id="IPR018114">
    <property type="entry name" value="TRYPSIN_HIS"/>
</dbReference>
<keyword evidence="7" id="KW-1185">Reference proteome</keyword>
<accession>A0A7L3BIG6</accession>
<dbReference type="GO" id="GO:0004252">
    <property type="term" value="F:serine-type endopeptidase activity"/>
    <property type="evidence" value="ECO:0007669"/>
    <property type="project" value="InterPro"/>
</dbReference>
<sequence>PWIVSIQSPWRKRMRHVCGGSLISPLWVLSAAHCFINASNISRWRVVVGATQLSQLGPEAQVRNVKRLVAHEGYTTIPTKNDVALLELDEPVQCSNYTQLACVPNASLTVSELTNCYISGWG</sequence>
<evidence type="ECO:0000256" key="4">
    <source>
        <dbReference type="ARBA" id="ARBA00023157"/>
    </source>
</evidence>
<proteinExistence type="predicted"/>
<dbReference type="GO" id="GO:0006508">
    <property type="term" value="P:proteolysis"/>
    <property type="evidence" value="ECO:0007669"/>
    <property type="project" value="UniProtKB-KW"/>
</dbReference>
<dbReference type="EMBL" id="VZTO01038357">
    <property type="protein sequence ID" value="NXT30375.1"/>
    <property type="molecule type" value="Genomic_DNA"/>
</dbReference>
<keyword evidence="2" id="KW-0378">Hydrolase</keyword>
<keyword evidence="1" id="KW-0645">Protease</keyword>
<dbReference type="PANTHER" id="PTHR24252">
    <property type="entry name" value="ACROSIN-RELATED"/>
    <property type="match status" value="1"/>
</dbReference>